<proteinExistence type="predicted"/>
<keyword evidence="2" id="KW-0812">Transmembrane</keyword>
<dbReference type="EMBL" id="JYGN01000002">
    <property type="protein sequence ID" value="KJQ65869.1"/>
    <property type="molecule type" value="Genomic_DNA"/>
</dbReference>
<feature type="transmembrane region" description="Helical" evidence="2">
    <location>
        <begin position="377"/>
        <end position="397"/>
    </location>
</feature>
<evidence type="ECO:0000313" key="3">
    <source>
        <dbReference type="EMBL" id="KJQ65869.1"/>
    </source>
</evidence>
<reference evidence="3 4" key="1">
    <citation type="submission" date="2015-02" db="EMBL/GenBank/DDBJ databases">
        <title>Evolution of amylase-binding proteins of oral streptococcal species.</title>
        <authorList>
            <person name="Haase E.M."/>
        </authorList>
    </citation>
    <scope>NUCLEOTIDE SEQUENCE [LARGE SCALE GENOMIC DNA]</scope>
    <source>
        <strain evidence="4">UB10712</strain>
    </source>
</reference>
<dbReference type="Gene3D" id="1.10.1760.20">
    <property type="match status" value="1"/>
</dbReference>
<dbReference type="Proteomes" id="UP000033375">
    <property type="component" value="Unassembled WGS sequence"/>
</dbReference>
<evidence type="ECO:0000313" key="4">
    <source>
        <dbReference type="Proteomes" id="UP000033375"/>
    </source>
</evidence>
<keyword evidence="1" id="KW-0175">Coiled coil</keyword>
<evidence type="ECO:0000256" key="2">
    <source>
        <dbReference type="SAM" id="Phobius"/>
    </source>
</evidence>
<feature type="coiled-coil region" evidence="1">
    <location>
        <begin position="394"/>
        <end position="421"/>
    </location>
</feature>
<organism evidence="3 4">
    <name type="scientific">Streptococcus gordonii</name>
    <dbReference type="NCBI Taxonomy" id="1302"/>
    <lineage>
        <taxon>Bacteria</taxon>
        <taxon>Bacillati</taxon>
        <taxon>Bacillota</taxon>
        <taxon>Bacilli</taxon>
        <taxon>Lactobacillales</taxon>
        <taxon>Streptococcaceae</taxon>
        <taxon>Streptococcus</taxon>
    </lineage>
</organism>
<comment type="caution">
    <text evidence="3">The sequence shown here is derived from an EMBL/GenBank/DDBJ whole genome shotgun (WGS) entry which is preliminary data.</text>
</comment>
<dbReference type="Gene3D" id="3.40.50.720">
    <property type="entry name" value="NAD(P)-binding Rossmann-like Domain"/>
    <property type="match status" value="1"/>
</dbReference>
<evidence type="ECO:0000256" key="1">
    <source>
        <dbReference type="SAM" id="Coils"/>
    </source>
</evidence>
<evidence type="ECO:0008006" key="5">
    <source>
        <dbReference type="Google" id="ProtNLM"/>
    </source>
</evidence>
<accession>A0AB34SBP3</accession>
<feature type="transmembrane region" description="Helical" evidence="2">
    <location>
        <begin position="330"/>
        <end position="357"/>
    </location>
</feature>
<keyword evidence="2" id="KW-0472">Membrane</keyword>
<keyword evidence="2" id="KW-1133">Transmembrane helix</keyword>
<dbReference type="AlphaFoldDB" id="A0AB34SBP3"/>
<protein>
    <recommendedName>
        <fullName evidence="5">UDP-glucose 4-epimerase</fullName>
    </recommendedName>
</protein>
<dbReference type="RefSeq" id="WP_045634361.1">
    <property type="nucleotide sequence ID" value="NZ_JYGN01000002.1"/>
</dbReference>
<sequence>MKTLLFGNTGYITKEFIEEAFPNSDVYIFGETNLTGLKRVTVFKKTEAIGIAEILENYRFDQILYLSNFLTYKNQQIGELERLQDFLKNTSKLTWSKIIYLTGPEIINLPQDLERAAENLCLHWAHTYSGSLKIIRSPYVYSATQPEDYFYGLMSNIRRNQPIRFDEQPDEVANFINSEDLAELVYKVFNSWTDEIEVLTIPSPFQDTFQQLATKLQNLELSHSTIGFQSSNKLSPLYQTMDKNNLRGRYGWFIHYSILDDLSDLYCQFASESKTLRRLEFRGLKKNIYRLRGHNDFQKTAEILLAFLLSEVLSFVVARFNQLGMIDVRLLFVTLISTIFGTVYGVFAGVLSVLGLFVTSIAAGNKWQSIVYNTDRWLPFAAYIFVALICGIIQMKYQDEKELLEKENQLLNEQNDFLTLSYEDAAHDRDALVQKVVSSSNGNSQLYAVHKRLNKKTVEEVIAEAEKIIGEEFSTDEVHFYPLSPFSSFKIELYPQLKEGLEKEAVWINKKMLPDYPVFAVEMKSASGLHYLIWVDEVSYDQLTFSKLHFLQMVSELTASMVDKAGYYQVFSSMNKDSGLTTHSSPGEMRQGN</sequence>
<gene>
    <name evidence="3" type="ORF">TZ88_00562</name>
</gene>
<dbReference type="InterPro" id="IPR036291">
    <property type="entry name" value="NAD(P)-bd_dom_sf"/>
</dbReference>
<dbReference type="SUPFAM" id="SSF51735">
    <property type="entry name" value="NAD(P)-binding Rossmann-fold domains"/>
    <property type="match status" value="1"/>
</dbReference>
<name>A0AB34SBP3_STRGN</name>